<feature type="region of interest" description="Disordered" evidence="1">
    <location>
        <begin position="355"/>
        <end position="451"/>
    </location>
</feature>
<dbReference type="GeneID" id="85226765"/>
<feature type="compositionally biased region" description="Basic and acidic residues" evidence="1">
    <location>
        <begin position="362"/>
        <end position="385"/>
    </location>
</feature>
<reference evidence="2" key="1">
    <citation type="submission" date="2023-03" db="EMBL/GenBank/DDBJ databases">
        <title>Mating type loci evolution in Malassezia.</title>
        <authorList>
            <person name="Coelho M.A."/>
        </authorList>
    </citation>
    <scope>NUCLEOTIDE SEQUENCE</scope>
    <source>
        <strain evidence="2">CBS 9431</strain>
    </source>
</reference>
<evidence type="ECO:0000256" key="1">
    <source>
        <dbReference type="SAM" id="MobiDB-lite"/>
    </source>
</evidence>
<accession>A0AAF0F590</accession>
<keyword evidence="3" id="KW-1185">Reference proteome</keyword>
<name>A0AAF0F590_9BASI</name>
<feature type="compositionally biased region" description="Basic and acidic residues" evidence="1">
    <location>
        <begin position="26"/>
        <end position="38"/>
    </location>
</feature>
<feature type="region of interest" description="Disordered" evidence="1">
    <location>
        <begin position="124"/>
        <end position="151"/>
    </location>
</feature>
<proteinExistence type="predicted"/>
<evidence type="ECO:0000313" key="2">
    <source>
        <dbReference type="EMBL" id="WFD40129.1"/>
    </source>
</evidence>
<dbReference type="Proteomes" id="UP001217754">
    <property type="component" value="Chromosome 5"/>
</dbReference>
<gene>
    <name evidence="2" type="ORF">MJAP1_003114</name>
</gene>
<protein>
    <submittedName>
        <fullName evidence="2">Uncharacterized protein</fullName>
    </submittedName>
</protein>
<organism evidence="2 3">
    <name type="scientific">Malassezia japonica</name>
    <dbReference type="NCBI Taxonomy" id="223818"/>
    <lineage>
        <taxon>Eukaryota</taxon>
        <taxon>Fungi</taxon>
        <taxon>Dikarya</taxon>
        <taxon>Basidiomycota</taxon>
        <taxon>Ustilaginomycotina</taxon>
        <taxon>Malasseziomycetes</taxon>
        <taxon>Malasseziales</taxon>
        <taxon>Malasseziaceae</taxon>
        <taxon>Malassezia</taxon>
    </lineage>
</organism>
<dbReference type="AlphaFoldDB" id="A0AAF0F590"/>
<dbReference type="RefSeq" id="XP_060123026.1">
    <property type="nucleotide sequence ID" value="XM_060267043.1"/>
</dbReference>
<dbReference type="EMBL" id="CP119962">
    <property type="protein sequence ID" value="WFD40129.1"/>
    <property type="molecule type" value="Genomic_DNA"/>
</dbReference>
<feature type="region of interest" description="Disordered" evidence="1">
    <location>
        <begin position="17"/>
        <end position="38"/>
    </location>
</feature>
<evidence type="ECO:0000313" key="3">
    <source>
        <dbReference type="Proteomes" id="UP001217754"/>
    </source>
</evidence>
<sequence length="451" mass="49367">MPLKREATHEERAAALLKRIRTSSELPKRNEGGERIDGDEVLPMPRLIHALHTLGGQSVVDAMQTVRNLVKGKCTTRARLSRVSAPELEELGVGGTSATRDKLVRVLQTLGTSSAETEIVGLSHAERAGNRQKQQREEALRRDWGDAPQRHDEDEGHFAFYPVLEEASLQGRHVVVNRAPVLTAWCVVVLQYMGFAAAEALSLAQCYVSTTATARAQSLGRIAKAPSATVSANQPHIEFMGVTIPVICLRSGRYRGLHGGQIVPPSKAFEYLRKSMFQTLPQVMGAMMLLASSYVDKEWRTSAEDEAEHSAEALHKAAYGLYTEFRPETGGEWGKRGTLYLDHILKLRRTSEAFGWPQGGEEAERVAQEGEKKGGTKEEMPKDEGSQQELGTKAESSEHATAVKQEAPERNHPSASEPQPLEAPVHPTASSNDAPRTAPSPPSPSIKREPT</sequence>